<evidence type="ECO:0000256" key="2">
    <source>
        <dbReference type="ARBA" id="ARBA00023015"/>
    </source>
</evidence>
<dbReference type="InterPro" id="IPR014325">
    <property type="entry name" value="RNA_pol_sigma-E_actinobac"/>
</dbReference>
<dbReference type="Pfam" id="PF08281">
    <property type="entry name" value="Sigma70_r4_2"/>
    <property type="match status" value="1"/>
</dbReference>
<feature type="domain" description="RNA polymerase sigma factor 70 region 4 type 2" evidence="7">
    <location>
        <begin position="102"/>
        <end position="153"/>
    </location>
</feature>
<evidence type="ECO:0000259" key="7">
    <source>
        <dbReference type="Pfam" id="PF08281"/>
    </source>
</evidence>
<proteinExistence type="inferred from homology"/>
<evidence type="ECO:0000313" key="8">
    <source>
        <dbReference type="EMBL" id="MBA8950608.1"/>
    </source>
</evidence>
<dbReference type="CDD" id="cd06171">
    <property type="entry name" value="Sigma70_r4"/>
    <property type="match status" value="1"/>
</dbReference>
<dbReference type="AlphaFoldDB" id="A0A7W3QL49"/>
<evidence type="ECO:0000313" key="9">
    <source>
        <dbReference type="Proteomes" id="UP000572680"/>
    </source>
</evidence>
<dbReference type="InterPro" id="IPR014284">
    <property type="entry name" value="RNA_pol_sigma-70_dom"/>
</dbReference>
<comment type="caution">
    <text evidence="8">The sequence shown here is derived from an EMBL/GenBank/DDBJ whole genome shotgun (WGS) entry which is preliminary data.</text>
</comment>
<evidence type="ECO:0000256" key="4">
    <source>
        <dbReference type="ARBA" id="ARBA00023125"/>
    </source>
</evidence>
<keyword evidence="9" id="KW-1185">Reference proteome</keyword>
<dbReference type="Pfam" id="PF04542">
    <property type="entry name" value="Sigma70_r2"/>
    <property type="match status" value="1"/>
</dbReference>
<dbReference type="NCBIfam" id="TIGR02983">
    <property type="entry name" value="SigE-fam_strep"/>
    <property type="match status" value="1"/>
</dbReference>
<dbReference type="InterPro" id="IPR013325">
    <property type="entry name" value="RNA_pol_sigma_r2"/>
</dbReference>
<name>A0A7W3QL49_ACTNM</name>
<evidence type="ECO:0000259" key="6">
    <source>
        <dbReference type="Pfam" id="PF04542"/>
    </source>
</evidence>
<protein>
    <submittedName>
        <fullName evidence="8">RNA polymerase sigma-70 factor (Sigma-E family)</fullName>
    </submittedName>
</protein>
<dbReference type="GO" id="GO:0016987">
    <property type="term" value="F:sigma factor activity"/>
    <property type="evidence" value="ECO:0007669"/>
    <property type="project" value="UniProtKB-KW"/>
</dbReference>
<dbReference type="RefSeq" id="WP_182842990.1">
    <property type="nucleotide sequence ID" value="NZ_BAAALP010000022.1"/>
</dbReference>
<dbReference type="InterPro" id="IPR007627">
    <property type="entry name" value="RNA_pol_sigma70_r2"/>
</dbReference>
<dbReference type="PANTHER" id="PTHR43133">
    <property type="entry name" value="RNA POLYMERASE ECF-TYPE SIGMA FACTO"/>
    <property type="match status" value="1"/>
</dbReference>
<keyword evidence="3" id="KW-0731">Sigma factor</keyword>
<keyword evidence="2" id="KW-0805">Transcription regulation</keyword>
<evidence type="ECO:0000256" key="3">
    <source>
        <dbReference type="ARBA" id="ARBA00023082"/>
    </source>
</evidence>
<gene>
    <name evidence="8" type="ORF">HNR61_002221</name>
</gene>
<dbReference type="PANTHER" id="PTHR43133:SF50">
    <property type="entry name" value="ECF RNA POLYMERASE SIGMA FACTOR SIGM"/>
    <property type="match status" value="1"/>
</dbReference>
<dbReference type="GO" id="GO:0003677">
    <property type="term" value="F:DNA binding"/>
    <property type="evidence" value="ECO:0007669"/>
    <property type="project" value="UniProtKB-KW"/>
</dbReference>
<dbReference type="SUPFAM" id="SSF88946">
    <property type="entry name" value="Sigma2 domain of RNA polymerase sigma factors"/>
    <property type="match status" value="1"/>
</dbReference>
<dbReference type="Gene3D" id="1.10.1740.10">
    <property type="match status" value="1"/>
</dbReference>
<dbReference type="InterPro" id="IPR036388">
    <property type="entry name" value="WH-like_DNA-bd_sf"/>
</dbReference>
<accession>A0A7W3QL49</accession>
<dbReference type="InterPro" id="IPR013324">
    <property type="entry name" value="RNA_pol_sigma_r3/r4-like"/>
</dbReference>
<organism evidence="8 9">
    <name type="scientific">Actinomadura namibiensis</name>
    <dbReference type="NCBI Taxonomy" id="182080"/>
    <lineage>
        <taxon>Bacteria</taxon>
        <taxon>Bacillati</taxon>
        <taxon>Actinomycetota</taxon>
        <taxon>Actinomycetes</taxon>
        <taxon>Streptosporangiales</taxon>
        <taxon>Thermomonosporaceae</taxon>
        <taxon>Actinomadura</taxon>
    </lineage>
</organism>
<sequence length="163" mass="18412">MSRREREFTAYAEERLPWLRRLAYLLCGDWHRADDLAQTTLMQLFVKWRQARGADSVDAYVRTMLVRVYLGERRGGWASRVWVGGRTPEEAGREVDVASAMDVRDALALVPPRQRAALVLRFYCDLTHEQAAEVLGCSVGTVKSQTARGLDALRRVMSAVEGA</sequence>
<dbReference type="EMBL" id="JACJIA010000002">
    <property type="protein sequence ID" value="MBA8950608.1"/>
    <property type="molecule type" value="Genomic_DNA"/>
</dbReference>
<keyword evidence="4" id="KW-0238">DNA-binding</keyword>
<dbReference type="InterPro" id="IPR013249">
    <property type="entry name" value="RNA_pol_sigma70_r4_t2"/>
</dbReference>
<dbReference type="InterPro" id="IPR039425">
    <property type="entry name" value="RNA_pol_sigma-70-like"/>
</dbReference>
<evidence type="ECO:0000256" key="5">
    <source>
        <dbReference type="ARBA" id="ARBA00023163"/>
    </source>
</evidence>
<keyword evidence="5" id="KW-0804">Transcription</keyword>
<dbReference type="NCBIfam" id="TIGR02937">
    <property type="entry name" value="sigma70-ECF"/>
    <property type="match status" value="1"/>
</dbReference>
<dbReference type="SUPFAM" id="SSF88659">
    <property type="entry name" value="Sigma3 and sigma4 domains of RNA polymerase sigma factors"/>
    <property type="match status" value="1"/>
</dbReference>
<dbReference type="Proteomes" id="UP000572680">
    <property type="component" value="Unassembled WGS sequence"/>
</dbReference>
<dbReference type="Gene3D" id="1.10.10.10">
    <property type="entry name" value="Winged helix-like DNA-binding domain superfamily/Winged helix DNA-binding domain"/>
    <property type="match status" value="1"/>
</dbReference>
<evidence type="ECO:0000256" key="1">
    <source>
        <dbReference type="ARBA" id="ARBA00010641"/>
    </source>
</evidence>
<feature type="domain" description="RNA polymerase sigma-70 region 2" evidence="6">
    <location>
        <begin position="13"/>
        <end position="74"/>
    </location>
</feature>
<reference evidence="8 9" key="1">
    <citation type="submission" date="2020-08" db="EMBL/GenBank/DDBJ databases">
        <title>Genomic Encyclopedia of Type Strains, Phase IV (KMG-IV): sequencing the most valuable type-strain genomes for metagenomic binning, comparative biology and taxonomic classification.</title>
        <authorList>
            <person name="Goeker M."/>
        </authorList>
    </citation>
    <scope>NUCLEOTIDE SEQUENCE [LARGE SCALE GENOMIC DNA]</scope>
    <source>
        <strain evidence="8 9">DSM 44197</strain>
    </source>
</reference>
<comment type="similarity">
    <text evidence="1">Belongs to the sigma-70 factor family. ECF subfamily.</text>
</comment>
<dbReference type="GO" id="GO:0006352">
    <property type="term" value="P:DNA-templated transcription initiation"/>
    <property type="evidence" value="ECO:0007669"/>
    <property type="project" value="InterPro"/>
</dbReference>